<dbReference type="RefSeq" id="WP_141422401.1">
    <property type="nucleotide sequence ID" value="NZ_VIAR01000012.1"/>
</dbReference>
<dbReference type="PROSITE" id="PS51257">
    <property type="entry name" value="PROKAR_LIPOPROTEIN"/>
    <property type="match status" value="1"/>
</dbReference>
<evidence type="ECO:0000313" key="3">
    <source>
        <dbReference type="Proteomes" id="UP000317169"/>
    </source>
</evidence>
<dbReference type="AlphaFoldDB" id="A0A507ZER8"/>
<gene>
    <name evidence="2" type="ORF">FKR84_11190</name>
</gene>
<dbReference type="OrthoDB" id="1143855at2"/>
<proteinExistence type="predicted"/>
<feature type="signal peptide" evidence="1">
    <location>
        <begin position="1"/>
        <end position="18"/>
    </location>
</feature>
<evidence type="ECO:0000313" key="2">
    <source>
        <dbReference type="EMBL" id="TQD35427.1"/>
    </source>
</evidence>
<evidence type="ECO:0000256" key="1">
    <source>
        <dbReference type="SAM" id="SignalP"/>
    </source>
</evidence>
<reference evidence="2 3" key="1">
    <citation type="submission" date="2019-06" db="EMBL/GenBank/DDBJ databases">
        <title>Flavibacter putida gen. nov., sp. nov., a novel marine bacterium of the family Flavobacteriaceae isolated from coastal seawater.</title>
        <authorList>
            <person name="Feng X."/>
        </authorList>
    </citation>
    <scope>NUCLEOTIDE SEQUENCE [LARGE SCALE GENOMIC DNA]</scope>
    <source>
        <strain evidence="2 3">PLHSN227</strain>
    </source>
</reference>
<name>A0A507ZER8_9FLAO</name>
<dbReference type="EMBL" id="VIAR01000012">
    <property type="protein sequence ID" value="TQD35427.1"/>
    <property type="molecule type" value="Genomic_DNA"/>
</dbReference>
<evidence type="ECO:0008006" key="4">
    <source>
        <dbReference type="Google" id="ProtNLM"/>
    </source>
</evidence>
<comment type="caution">
    <text evidence="2">The sequence shown here is derived from an EMBL/GenBank/DDBJ whole genome shotgun (WGS) entry which is preliminary data.</text>
</comment>
<accession>A0A507ZER8</accession>
<dbReference type="Proteomes" id="UP000317169">
    <property type="component" value="Unassembled WGS sequence"/>
</dbReference>
<organism evidence="2 3">
    <name type="scientific">Haloflavibacter putidus</name>
    <dbReference type="NCBI Taxonomy" id="2576776"/>
    <lineage>
        <taxon>Bacteria</taxon>
        <taxon>Pseudomonadati</taxon>
        <taxon>Bacteroidota</taxon>
        <taxon>Flavobacteriia</taxon>
        <taxon>Flavobacteriales</taxon>
        <taxon>Flavobacteriaceae</taxon>
        <taxon>Haloflavibacter</taxon>
    </lineage>
</organism>
<protein>
    <recommendedName>
        <fullName evidence="4">Lipocalin-like domain-containing protein</fullName>
    </recommendedName>
</protein>
<feature type="chain" id="PRO_5021370616" description="Lipocalin-like domain-containing protein" evidence="1">
    <location>
        <begin position="19"/>
        <end position="144"/>
    </location>
</feature>
<sequence>MKKASILFSIFCFSFLIACNPSVKKEELQQLNGYWEIKKVQKENEKPRVYKFNETVDFIKLDKNLEGFRKKVNPKLDGSFTTTKDKEKLEISMQNDSVYLHYHTEMDDWKEALIQLEEDEFTVENQKGIRYTYKRFKGYLDDEI</sequence>
<keyword evidence="3" id="KW-1185">Reference proteome</keyword>
<keyword evidence="1" id="KW-0732">Signal</keyword>